<dbReference type="PANTHER" id="PTHR31669">
    <property type="entry name" value="PROTEIN FAR1-RELATED SEQUENCE 10-RELATED"/>
    <property type="match status" value="1"/>
</dbReference>
<dbReference type="Proteomes" id="UP000004994">
    <property type="component" value="Chromosome 3"/>
</dbReference>
<dbReference type="Pfam" id="PF04434">
    <property type="entry name" value="SWIM"/>
    <property type="match status" value="1"/>
</dbReference>
<name>A0A3Q7FL72_SOLLC</name>
<keyword evidence="2" id="KW-0539">Nucleus</keyword>
<dbReference type="GO" id="GO:0008270">
    <property type="term" value="F:zinc ion binding"/>
    <property type="evidence" value="ECO:0007669"/>
    <property type="project" value="UniProtKB-UniRule"/>
</dbReference>
<proteinExistence type="inferred from homology"/>
<reference evidence="4" key="2">
    <citation type="submission" date="2019-01" db="UniProtKB">
        <authorList>
            <consortium name="EnsemblPlants"/>
        </authorList>
    </citation>
    <scope>IDENTIFICATION</scope>
    <source>
        <strain evidence="4">cv. Heinz 1706</strain>
    </source>
</reference>
<evidence type="ECO:0000256" key="2">
    <source>
        <dbReference type="RuleBase" id="RU367018"/>
    </source>
</evidence>
<sequence length="156" mass="18884">MSTSQRSESMNKCFKDYLNSCTSMSIFVMRYDNTFDVRYDKVRKKYYKTKYSRLSLNTLYPMEDKATKEYIRKIFQIFQEELIQSQKFISEKIDVKDRRNIYKVHQLQRQKSTHIISLDLALKRAICSCHKFEFMEVLCRHVLMVFTKKQIHSLST</sequence>
<keyword evidence="5" id="KW-1185">Reference proteome</keyword>
<comment type="subcellular location">
    <subcellularLocation>
        <location evidence="2">Nucleus</location>
    </subcellularLocation>
</comment>
<keyword evidence="2" id="KW-0862">Zinc</keyword>
<dbReference type="InterPro" id="IPR007527">
    <property type="entry name" value="Znf_SWIM"/>
</dbReference>
<keyword evidence="1 2" id="KW-0863">Zinc-finger</keyword>
<dbReference type="EnsemblPlants" id="Solyc03g083920.1.1">
    <property type="protein sequence ID" value="Solyc03g083920.1.1.1"/>
    <property type="gene ID" value="Solyc03g083920.1"/>
</dbReference>
<dbReference type="PROSITE" id="PS50966">
    <property type="entry name" value="ZF_SWIM"/>
    <property type="match status" value="1"/>
</dbReference>
<evidence type="ECO:0000259" key="3">
    <source>
        <dbReference type="PROSITE" id="PS50966"/>
    </source>
</evidence>
<evidence type="ECO:0000313" key="4">
    <source>
        <dbReference type="EnsemblPlants" id="Solyc03g083920.1.1.1"/>
    </source>
</evidence>
<dbReference type="OMA" id="IMCRHEL"/>
<comment type="similarity">
    <text evidence="2">Belongs to the FHY3/FAR1 family.</text>
</comment>
<protein>
    <recommendedName>
        <fullName evidence="2">Protein FAR1-RELATED SEQUENCE</fullName>
    </recommendedName>
</protein>
<dbReference type="Gramene" id="Solyc03g083920.1.1">
    <property type="protein sequence ID" value="Solyc03g083920.1.1.1"/>
    <property type="gene ID" value="Solyc03g083920.1"/>
</dbReference>
<evidence type="ECO:0000313" key="5">
    <source>
        <dbReference type="Proteomes" id="UP000004994"/>
    </source>
</evidence>
<dbReference type="InterPro" id="IPR031052">
    <property type="entry name" value="FHY3/FAR1"/>
</dbReference>
<keyword evidence="2" id="KW-0479">Metal-binding</keyword>
<dbReference type="AlphaFoldDB" id="A0A3Q7FL72"/>
<dbReference type="GO" id="GO:0006355">
    <property type="term" value="P:regulation of DNA-templated transcription"/>
    <property type="evidence" value="ECO:0007669"/>
    <property type="project" value="UniProtKB-UniRule"/>
</dbReference>
<comment type="function">
    <text evidence="2">Putative transcription activator involved in regulating light control of development.</text>
</comment>
<accession>A0A3Q7FL72</accession>
<dbReference type="PaxDb" id="4081-Solyc03g083920.1.1"/>
<dbReference type="InParanoid" id="A0A3Q7FL72"/>
<evidence type="ECO:0000256" key="1">
    <source>
        <dbReference type="PROSITE-ProRule" id="PRU00325"/>
    </source>
</evidence>
<reference evidence="4" key="1">
    <citation type="journal article" date="2012" name="Nature">
        <title>The tomato genome sequence provides insights into fleshy fruit evolution.</title>
        <authorList>
            <consortium name="Tomato Genome Consortium"/>
        </authorList>
    </citation>
    <scope>NUCLEOTIDE SEQUENCE [LARGE SCALE GENOMIC DNA]</scope>
    <source>
        <strain evidence="4">cv. Heinz 1706</strain>
    </source>
</reference>
<organism evidence="4">
    <name type="scientific">Solanum lycopersicum</name>
    <name type="common">Tomato</name>
    <name type="synonym">Lycopersicon esculentum</name>
    <dbReference type="NCBI Taxonomy" id="4081"/>
    <lineage>
        <taxon>Eukaryota</taxon>
        <taxon>Viridiplantae</taxon>
        <taxon>Streptophyta</taxon>
        <taxon>Embryophyta</taxon>
        <taxon>Tracheophyta</taxon>
        <taxon>Spermatophyta</taxon>
        <taxon>Magnoliopsida</taxon>
        <taxon>eudicotyledons</taxon>
        <taxon>Gunneridae</taxon>
        <taxon>Pentapetalae</taxon>
        <taxon>asterids</taxon>
        <taxon>lamiids</taxon>
        <taxon>Solanales</taxon>
        <taxon>Solanaceae</taxon>
        <taxon>Solanoideae</taxon>
        <taxon>Solaneae</taxon>
        <taxon>Solanum</taxon>
        <taxon>Solanum subgen. Lycopersicon</taxon>
    </lineage>
</organism>
<feature type="domain" description="SWIM-type" evidence="3">
    <location>
        <begin position="116"/>
        <end position="150"/>
    </location>
</feature>
<dbReference type="GO" id="GO:0005634">
    <property type="term" value="C:nucleus"/>
    <property type="evidence" value="ECO:0007669"/>
    <property type="project" value="UniProtKB-SubCell"/>
</dbReference>
<dbReference type="PANTHER" id="PTHR31669:SF293">
    <property type="entry name" value="PROTEIN FAR1-RELATED SEQUENCE"/>
    <property type="match status" value="1"/>
</dbReference>